<dbReference type="PANTHER" id="PTHR35218">
    <property type="entry name" value="RNASE H DOMAIN-CONTAINING PROTEIN"/>
    <property type="match status" value="1"/>
</dbReference>
<dbReference type="Gene3D" id="3.60.10.10">
    <property type="entry name" value="Endonuclease/exonuclease/phosphatase"/>
    <property type="match status" value="1"/>
</dbReference>
<proteinExistence type="predicted"/>
<reference evidence="1" key="1">
    <citation type="journal article" date="2012" name="Nature">
        <title>The tomato genome sequence provides insights into fleshy fruit evolution.</title>
        <authorList>
            <consortium name="Tomato Genome Consortium"/>
        </authorList>
    </citation>
    <scope>NUCLEOTIDE SEQUENCE [LARGE SCALE GENOMIC DNA]</scope>
    <source>
        <strain evidence="1">cv. Heinz 1706</strain>
    </source>
</reference>
<dbReference type="AlphaFoldDB" id="A0A3Q7I1D3"/>
<reference evidence="1" key="2">
    <citation type="submission" date="2019-01" db="UniProtKB">
        <authorList>
            <consortium name="EnsemblPlants"/>
        </authorList>
    </citation>
    <scope>IDENTIFICATION</scope>
    <source>
        <strain evidence="1">cv. Heinz 1706</strain>
    </source>
</reference>
<evidence type="ECO:0008006" key="3">
    <source>
        <dbReference type="Google" id="ProtNLM"/>
    </source>
</evidence>
<dbReference type="Gramene" id="Solyc09g056435.1.1">
    <property type="protein sequence ID" value="Solyc09g056435.1.1"/>
    <property type="gene ID" value="Solyc09g056435.1"/>
</dbReference>
<dbReference type="Proteomes" id="UP000004994">
    <property type="component" value="Chromosome 9"/>
</dbReference>
<organism evidence="1">
    <name type="scientific">Solanum lycopersicum</name>
    <name type="common">Tomato</name>
    <name type="synonym">Lycopersicon esculentum</name>
    <dbReference type="NCBI Taxonomy" id="4081"/>
    <lineage>
        <taxon>Eukaryota</taxon>
        <taxon>Viridiplantae</taxon>
        <taxon>Streptophyta</taxon>
        <taxon>Embryophyta</taxon>
        <taxon>Tracheophyta</taxon>
        <taxon>Spermatophyta</taxon>
        <taxon>Magnoliopsida</taxon>
        <taxon>eudicotyledons</taxon>
        <taxon>Gunneridae</taxon>
        <taxon>Pentapetalae</taxon>
        <taxon>asterids</taxon>
        <taxon>lamiids</taxon>
        <taxon>Solanales</taxon>
        <taxon>Solanaceae</taxon>
        <taxon>Solanoideae</taxon>
        <taxon>Solaneae</taxon>
        <taxon>Solanum</taxon>
        <taxon>Solanum subgen. Lycopersicon</taxon>
    </lineage>
</organism>
<sequence length="183" mass="21146">MFGGWQYTTNLKSHYNSRVWLVWKPDVYKVACISSSGHVITYEVCYVPLQLKYMMSVVYAYNTREERKELWEALVHHSLGCVKPWMILGDFNSVLKMDDKLDCNLKCSSSRRARRHGLDWEMTTRNISTQFLSIEGCNMQEPNSKMIRVTGILILEVKTTLLHIDSNKSSGLDGYESGFFKAV</sequence>
<evidence type="ECO:0000313" key="1">
    <source>
        <dbReference type="EnsemblPlants" id="Solyc09g056435.1.1"/>
    </source>
</evidence>
<dbReference type="SUPFAM" id="SSF56219">
    <property type="entry name" value="DNase I-like"/>
    <property type="match status" value="1"/>
</dbReference>
<dbReference type="InterPro" id="IPR036691">
    <property type="entry name" value="Endo/exonu/phosph_ase_sf"/>
</dbReference>
<dbReference type="OMA" id="LWEDINN"/>
<dbReference type="PANTHER" id="PTHR35218:SF9">
    <property type="entry name" value="ENDONUCLEASE_EXONUCLEASE_PHOSPHATASE DOMAIN-CONTAINING PROTEIN"/>
    <property type="match status" value="1"/>
</dbReference>
<name>A0A3Q7I1D3_SOLLC</name>
<keyword evidence="2" id="KW-1185">Reference proteome</keyword>
<evidence type="ECO:0000313" key="2">
    <source>
        <dbReference type="Proteomes" id="UP000004994"/>
    </source>
</evidence>
<protein>
    <recommendedName>
        <fullName evidence="3">Endonuclease/exonuclease/phosphatase domain-containing protein</fullName>
    </recommendedName>
</protein>
<dbReference type="InParanoid" id="A0A3Q7I1D3"/>
<dbReference type="EnsemblPlants" id="Solyc09g056435.1.1">
    <property type="protein sequence ID" value="Solyc09g056435.1.1"/>
    <property type="gene ID" value="Solyc09g056435.1"/>
</dbReference>
<accession>A0A3Q7I1D3</accession>